<dbReference type="PANTHER" id="PTHR43198">
    <property type="entry name" value="BIFUNCTIONAL TH2 PROTEIN"/>
    <property type="match status" value="1"/>
</dbReference>
<dbReference type="Gene3D" id="1.20.910.10">
    <property type="entry name" value="Heme oxygenase-like"/>
    <property type="match status" value="1"/>
</dbReference>
<evidence type="ECO:0000256" key="1">
    <source>
        <dbReference type="RuleBase" id="RU363093"/>
    </source>
</evidence>
<reference evidence="3 4" key="1">
    <citation type="submission" date="2023-02" db="EMBL/GenBank/DDBJ databases">
        <title>Mannheimia cairiniae sp. nov., a novel species of Mannheimia obtained from moscovy ducks (Cairina moschata) and reclassification of Mannheimia ovis as heterotypic synonym of Mannheimia pernigra.</title>
        <authorList>
            <person name="Christensen H."/>
        </authorList>
    </citation>
    <scope>NUCLEOTIDE SEQUENCE [LARGE SCALE GENOMIC DNA]</scope>
    <source>
        <strain evidence="3 4">AT1</strain>
    </source>
</reference>
<dbReference type="CDD" id="cd19367">
    <property type="entry name" value="TenA_C_ScTHI20-like"/>
    <property type="match status" value="1"/>
</dbReference>
<evidence type="ECO:0000313" key="3">
    <source>
        <dbReference type="EMBL" id="MDD0823359.1"/>
    </source>
</evidence>
<dbReference type="PANTHER" id="PTHR43198:SF2">
    <property type="entry name" value="SI:CH1073-67J19.1-RELATED"/>
    <property type="match status" value="1"/>
</dbReference>
<dbReference type="NCBIfam" id="TIGR04306">
    <property type="entry name" value="salvage_TenA"/>
    <property type="match status" value="1"/>
</dbReference>
<dbReference type="SUPFAM" id="SSF48613">
    <property type="entry name" value="Heme oxygenase-like"/>
    <property type="match status" value="1"/>
</dbReference>
<dbReference type="InterPro" id="IPR050967">
    <property type="entry name" value="Thiamine_Salvage_TenA"/>
</dbReference>
<dbReference type="EMBL" id="JAQSJE010000002">
    <property type="protein sequence ID" value="MDD0823359.1"/>
    <property type="molecule type" value="Genomic_DNA"/>
</dbReference>
<dbReference type="InterPro" id="IPR004305">
    <property type="entry name" value="Thiaminase-2/PQQC"/>
</dbReference>
<comment type="function">
    <text evidence="1">Catalyzes an amino-pyrimidine hydrolysis reaction at the C5' of the pyrimidine moiety of thiamine compounds, a reaction that is part of a thiamine salvage pathway.</text>
</comment>
<organism evidence="3 4">
    <name type="scientific">Mannheimia cairinae</name>
    <dbReference type="NCBI Taxonomy" id="3025936"/>
    <lineage>
        <taxon>Bacteria</taxon>
        <taxon>Pseudomonadati</taxon>
        <taxon>Pseudomonadota</taxon>
        <taxon>Gammaproteobacteria</taxon>
        <taxon>Pasteurellales</taxon>
        <taxon>Pasteurellaceae</taxon>
        <taxon>Mannheimia</taxon>
    </lineage>
</organism>
<sequence length="215" mass="24625">MSIIQQFSQNAGRDWLDYIEHDFVQQLANGTLPKASFQHYLKQDYRFLFQYSRAISLGIFKANNFEDIQFAQQMNAGLLSEIQLHIDYCCQWGISESELFATIESPACVAYTRYVLDCGMKGGLAELYTALAPCAVGYAEIARRIQPISVPDNPYQSWIDTYASSEFQADSQSLCDYLDRLCQPLNQSQLTELQHIFNTASRMETAFWQMGLDRN</sequence>
<name>A0ABT5MPE4_9PAST</name>
<gene>
    <name evidence="3" type="primary">tenA</name>
    <name evidence="3" type="ORF">PTQ27_02595</name>
</gene>
<evidence type="ECO:0000313" key="4">
    <source>
        <dbReference type="Proteomes" id="UP001221909"/>
    </source>
</evidence>
<dbReference type="EC" id="3.5.99.2" evidence="1"/>
<dbReference type="InterPro" id="IPR016084">
    <property type="entry name" value="Haem_Oase-like_multi-hlx"/>
</dbReference>
<protein>
    <recommendedName>
        <fullName evidence="1">Aminopyrimidine aminohydrolase</fullName>
        <ecNumber evidence="1">3.5.99.2</ecNumber>
    </recommendedName>
</protein>
<accession>A0ABT5MPE4</accession>
<comment type="pathway">
    <text evidence="1">Cofactor biosynthesis; thiamine diphosphate biosynthesis.</text>
</comment>
<proteinExistence type="inferred from homology"/>
<comment type="catalytic activity">
    <reaction evidence="1">
        <text>thiamine + H2O = 5-(2-hydroxyethyl)-4-methylthiazole + 4-amino-5-hydroxymethyl-2-methylpyrimidine + H(+)</text>
        <dbReference type="Rhea" id="RHEA:17509"/>
        <dbReference type="ChEBI" id="CHEBI:15377"/>
        <dbReference type="ChEBI" id="CHEBI:15378"/>
        <dbReference type="ChEBI" id="CHEBI:16892"/>
        <dbReference type="ChEBI" id="CHEBI:17957"/>
        <dbReference type="ChEBI" id="CHEBI:18385"/>
        <dbReference type="EC" id="3.5.99.2"/>
    </reaction>
</comment>
<comment type="catalytic activity">
    <reaction evidence="1">
        <text>4-amino-5-aminomethyl-2-methylpyrimidine + H2O = 4-amino-5-hydroxymethyl-2-methylpyrimidine + NH4(+)</text>
        <dbReference type="Rhea" id="RHEA:31799"/>
        <dbReference type="ChEBI" id="CHEBI:15377"/>
        <dbReference type="ChEBI" id="CHEBI:16892"/>
        <dbReference type="ChEBI" id="CHEBI:28938"/>
        <dbReference type="ChEBI" id="CHEBI:63416"/>
        <dbReference type="EC" id="3.5.99.2"/>
    </reaction>
</comment>
<comment type="similarity">
    <text evidence="1">Belongs to the TenA family.</text>
</comment>
<dbReference type="RefSeq" id="WP_273749611.1">
    <property type="nucleotide sequence ID" value="NZ_JAQSJE010000002.1"/>
</dbReference>
<evidence type="ECO:0000259" key="2">
    <source>
        <dbReference type="Pfam" id="PF03070"/>
    </source>
</evidence>
<dbReference type="Pfam" id="PF03070">
    <property type="entry name" value="TENA_THI-4"/>
    <property type="match status" value="1"/>
</dbReference>
<dbReference type="InterPro" id="IPR027574">
    <property type="entry name" value="Thiaminase_II"/>
</dbReference>
<feature type="domain" description="Thiaminase-2/PQQC" evidence="2">
    <location>
        <begin position="15"/>
        <end position="213"/>
    </location>
</feature>
<keyword evidence="4" id="KW-1185">Reference proteome</keyword>
<dbReference type="Proteomes" id="UP001221909">
    <property type="component" value="Unassembled WGS sequence"/>
</dbReference>
<keyword evidence="1" id="KW-0378">Hydrolase</keyword>
<keyword evidence="1" id="KW-0784">Thiamine biosynthesis</keyword>
<comment type="caution">
    <text evidence="3">The sequence shown here is derived from an EMBL/GenBank/DDBJ whole genome shotgun (WGS) entry which is preliminary data.</text>
</comment>